<dbReference type="AlphaFoldDB" id="A0AA86JGF7"/>
<accession>A0AA86JGF7</accession>
<evidence type="ECO:0000313" key="3">
    <source>
        <dbReference type="Proteomes" id="UP000789738"/>
    </source>
</evidence>
<dbReference type="Proteomes" id="UP001189143">
    <property type="component" value="Unassembled WGS sequence"/>
</dbReference>
<dbReference type="EMBL" id="CAKJVE010000004">
    <property type="protein sequence ID" value="CAG9707535.1"/>
    <property type="molecule type" value="Genomic_DNA"/>
</dbReference>
<comment type="caution">
    <text evidence="1">The sequence shown here is derived from an EMBL/GenBank/DDBJ whole genome shotgun (WGS) entry which is preliminary data.</text>
</comment>
<evidence type="ECO:0000313" key="1">
    <source>
        <dbReference type="EMBL" id="CAG9707535.1"/>
    </source>
</evidence>
<reference evidence="2" key="2">
    <citation type="submission" date="2022-10" db="EMBL/GenBank/DDBJ databases">
        <authorList>
            <person name="Aires J."/>
            <person name="Mesa V."/>
        </authorList>
    </citation>
    <scope>NUCLEOTIDE SEQUENCE</scope>
    <source>
        <strain evidence="2">Clostridium neonatale JD116</strain>
    </source>
</reference>
<protein>
    <submittedName>
        <fullName evidence="1">Uncharacterized protein</fullName>
    </submittedName>
</protein>
<organism evidence="1 3">
    <name type="scientific">Clostridium neonatale</name>
    <dbReference type="NCBI Taxonomy" id="137838"/>
    <lineage>
        <taxon>Bacteria</taxon>
        <taxon>Bacillati</taxon>
        <taxon>Bacillota</taxon>
        <taxon>Clostridia</taxon>
        <taxon>Eubacteriales</taxon>
        <taxon>Clostridiaceae</taxon>
        <taxon>Clostridium</taxon>
    </lineage>
</organism>
<dbReference type="EMBL" id="CAMTCP010000233">
    <property type="protein sequence ID" value="CAI3608954.1"/>
    <property type="molecule type" value="Genomic_DNA"/>
</dbReference>
<sequence length="42" mass="5056">MIDFNIIGNYFMSVKNKIRVNSEILNIFNIYYNNYNLSSVLY</sequence>
<name>A0AA86JGF7_9CLOT</name>
<evidence type="ECO:0000313" key="2">
    <source>
        <dbReference type="EMBL" id="CAI3608954.1"/>
    </source>
</evidence>
<dbReference type="Proteomes" id="UP000789738">
    <property type="component" value="Unassembled WGS sequence"/>
</dbReference>
<reference evidence="1" key="1">
    <citation type="submission" date="2021-10" db="EMBL/GenBank/DDBJ databases">
        <authorList>
            <person name="Mesa V."/>
        </authorList>
    </citation>
    <scope>NUCLEOTIDE SEQUENCE</scope>
    <source>
        <strain evidence="1">CC3_PB</strain>
    </source>
</reference>
<gene>
    <name evidence="2" type="ORF">CNEO2_360014</name>
    <name evidence="1" type="ORF">CNEO_43075</name>
</gene>
<proteinExistence type="predicted"/>